<feature type="compositionally biased region" description="Low complexity" evidence="3">
    <location>
        <begin position="871"/>
        <end position="886"/>
    </location>
</feature>
<keyword evidence="5" id="KW-1185">Reference proteome</keyword>
<dbReference type="SUPFAM" id="SSF52047">
    <property type="entry name" value="RNI-like"/>
    <property type="match status" value="1"/>
</dbReference>
<feature type="region of interest" description="Disordered" evidence="3">
    <location>
        <begin position="768"/>
        <end position="796"/>
    </location>
</feature>
<reference evidence="4 5" key="1">
    <citation type="journal article" date="2023" name="IScience">
        <title>Expanded male sex-determining region conserved during the evolution of homothallism in the green alga Volvox.</title>
        <authorList>
            <person name="Yamamoto K."/>
            <person name="Matsuzaki R."/>
            <person name="Mahakham W."/>
            <person name="Heman W."/>
            <person name="Sekimoto H."/>
            <person name="Kawachi M."/>
            <person name="Minakuchi Y."/>
            <person name="Toyoda A."/>
            <person name="Nozaki H."/>
        </authorList>
    </citation>
    <scope>NUCLEOTIDE SEQUENCE [LARGE SCALE GENOMIC DNA]</scope>
    <source>
        <strain evidence="4 5">NIES-4468</strain>
    </source>
</reference>
<feature type="region of interest" description="Disordered" evidence="3">
    <location>
        <begin position="1070"/>
        <end position="1103"/>
    </location>
</feature>
<dbReference type="Gene3D" id="3.80.10.10">
    <property type="entry name" value="Ribonuclease Inhibitor"/>
    <property type="match status" value="1"/>
</dbReference>
<dbReference type="SMART" id="SM00368">
    <property type="entry name" value="LRR_RI"/>
    <property type="match status" value="2"/>
</dbReference>
<feature type="compositionally biased region" description="Low complexity" evidence="3">
    <location>
        <begin position="824"/>
        <end position="855"/>
    </location>
</feature>
<evidence type="ECO:0000256" key="2">
    <source>
        <dbReference type="ARBA" id="ARBA00022737"/>
    </source>
</evidence>
<dbReference type="InterPro" id="IPR032675">
    <property type="entry name" value="LRR_dom_sf"/>
</dbReference>
<evidence type="ECO:0000313" key="4">
    <source>
        <dbReference type="EMBL" id="GLI62996.1"/>
    </source>
</evidence>
<protein>
    <submittedName>
        <fullName evidence="4">Uncharacterized protein</fullName>
    </submittedName>
</protein>
<feature type="compositionally biased region" description="Low complexity" evidence="3">
    <location>
        <begin position="930"/>
        <end position="951"/>
    </location>
</feature>
<dbReference type="PANTHER" id="PTHR24111">
    <property type="entry name" value="LEUCINE-RICH REPEAT-CONTAINING PROTEIN 34"/>
    <property type="match status" value="1"/>
</dbReference>
<feature type="compositionally biased region" description="Polar residues" evidence="3">
    <location>
        <begin position="492"/>
        <end position="504"/>
    </location>
</feature>
<feature type="compositionally biased region" description="Gly residues" evidence="3">
    <location>
        <begin position="1070"/>
        <end position="1080"/>
    </location>
</feature>
<proteinExistence type="predicted"/>
<name>A0ABQ5S016_9CHLO</name>
<evidence type="ECO:0000256" key="1">
    <source>
        <dbReference type="ARBA" id="ARBA00004430"/>
    </source>
</evidence>
<evidence type="ECO:0000313" key="5">
    <source>
        <dbReference type="Proteomes" id="UP001165090"/>
    </source>
</evidence>
<dbReference type="PANTHER" id="PTHR24111:SF0">
    <property type="entry name" value="LEUCINE-RICH REPEAT-CONTAINING PROTEIN"/>
    <property type="match status" value="1"/>
</dbReference>
<feature type="compositionally biased region" description="Basic and acidic residues" evidence="3">
    <location>
        <begin position="952"/>
        <end position="965"/>
    </location>
</feature>
<feature type="compositionally biased region" description="Polar residues" evidence="3">
    <location>
        <begin position="381"/>
        <end position="408"/>
    </location>
</feature>
<feature type="region of interest" description="Disordered" evidence="3">
    <location>
        <begin position="349"/>
        <end position="448"/>
    </location>
</feature>
<accession>A0ABQ5S016</accession>
<keyword evidence="2" id="KW-0677">Repeat</keyword>
<gene>
    <name evidence="4" type="ORF">VaNZ11_005854</name>
</gene>
<feature type="compositionally biased region" description="Low complexity" evidence="3">
    <location>
        <begin position="1087"/>
        <end position="1102"/>
    </location>
</feature>
<feature type="compositionally biased region" description="Low complexity" evidence="3">
    <location>
        <begin position="364"/>
        <end position="374"/>
    </location>
</feature>
<feature type="region of interest" description="Disordered" evidence="3">
    <location>
        <begin position="1134"/>
        <end position="1182"/>
    </location>
</feature>
<evidence type="ECO:0000256" key="3">
    <source>
        <dbReference type="SAM" id="MobiDB-lite"/>
    </source>
</evidence>
<feature type="compositionally biased region" description="Polar residues" evidence="3">
    <location>
        <begin position="438"/>
        <end position="448"/>
    </location>
</feature>
<feature type="region of interest" description="Disordered" evidence="3">
    <location>
        <begin position="464"/>
        <end position="513"/>
    </location>
</feature>
<dbReference type="EMBL" id="BSDZ01000014">
    <property type="protein sequence ID" value="GLI62996.1"/>
    <property type="molecule type" value="Genomic_DNA"/>
</dbReference>
<feature type="compositionally biased region" description="Polar residues" evidence="3">
    <location>
        <begin position="856"/>
        <end position="866"/>
    </location>
</feature>
<sequence length="1306" mass="134519">MDRLLEVLTGLAPLPPTRFVGHEGSIDDDSWTHLLEALRHNREAVGVRLRGCGLSCTRASQLAEAMVTNTGLEVLELPDNNIGELGVQALVDALRLSNCTLKSIDLSGNPCYENAAHVLQELDSLLKRNRVIKKLPKTPTVGSNLPMCGGLASISVHHTPANALPTPQLAQAFLATGLTSNGFSFELEQRLQHLEEAEATIRSELEHVRSFSSQSEVWQKKIDAAGQQIAAILSLVDSRNLTLEARLQTMEHWRASAEQAWAGQSKVLEDMAGQLLGLMRRVQALEAQLGRTDVFNGSAVSVRSSAGPVNLDAALSSAETLNAVKIWQEMTALRERLLKLEDESANAARTKVSLGERPPCTAVEQQQPQEQQQEVRAVESTPANAATQQGPRPVTGNNGDDSIYSRGQQHAILGGGKPACKSTGAPSSAETGHREQLTRSASASELSSVDNLSPALCTHDLDATGSTATGLSPSPAPMGKKHGGSSKPWWKKQQSQTARTTGSLQDRRGVGVKPLQVPNSPILWHVNTFAVSPGSCAITPTRERKSLFETGKVQPLPAGAVLLSNCSHGCIDMPDIVDEQADPGECSGFVMYAARPARMREGMAQTTCSSAAQRYAPFQSDPRDSVDMSTHLRAPAMNGGLEEVSASASAAAAPYHEVPMLWSAVTPGRPGPAHDSPGTPRGSTFSVDADTVSLSVIMAGSAARPRAPAVATTDFSPLAYAISTKDPVEPEADWSTGRPRSDKVKQSLLGAVPELGSVALAASSCSIHAAKDGNGPDPTEVLGTREAPPRSPRTEAGVEVQAALDMIDAPGVTVREWAASVSAGPSAPAAPAASTGNSTPTSKPCPATSPTPSASNARQGQQQSMSPPLGSVAARRTAAPRASRSGADSHHRSTVPDTKVAGGASAAGAVLSPGRYEGHSNASRPPHAPPHQQAASVASTGAAGVAISVSSRPRDPSGHEREHGVHPRAASSSIVSAREYALPLATEDVAGAGSVGSACAGLKGNASLQFMRSGTCTAPGGHPPHPAGPHTAAAVYTGHSAGHVSGPGRAILPAHSARSFSSHRGEIGGGASAKFGGAGPGNRITKSGVSSLHRSSTSTNSTAVTGAMCGASMNTNRSAISVAAPTIAAAIADQSLRHGSSHRARRTEGGASMDAGPTSGHSLAAGPPEAEDSQGHDAPSTGPLVAASVQAVDIVARKVSQSDGGVNGGNGHDAGHGLREICKEHSTCSLDTGEAAAVAQAQSATDGSAATVFQQPQHSSRSYRPGVRTLVPGAAANVAAPHLKGGPARTSIRNVTSVAGATKRWM</sequence>
<dbReference type="InterPro" id="IPR052201">
    <property type="entry name" value="LRR-containing_regulator"/>
</dbReference>
<feature type="region of interest" description="Disordered" evidence="3">
    <location>
        <begin position="824"/>
        <end position="972"/>
    </location>
</feature>
<comment type="caution">
    <text evidence="4">The sequence shown here is derived from an EMBL/GenBank/DDBJ whole genome shotgun (WGS) entry which is preliminary data.</text>
</comment>
<organism evidence="4 5">
    <name type="scientific">Volvox africanus</name>
    <dbReference type="NCBI Taxonomy" id="51714"/>
    <lineage>
        <taxon>Eukaryota</taxon>
        <taxon>Viridiplantae</taxon>
        <taxon>Chlorophyta</taxon>
        <taxon>core chlorophytes</taxon>
        <taxon>Chlorophyceae</taxon>
        <taxon>CS clade</taxon>
        <taxon>Chlamydomonadales</taxon>
        <taxon>Volvocaceae</taxon>
        <taxon>Volvox</taxon>
    </lineage>
</organism>
<comment type="subcellular location">
    <subcellularLocation>
        <location evidence="1">Cytoplasm</location>
        <location evidence="1">Cytoskeleton</location>
        <location evidence="1">Cilium axoneme</location>
    </subcellularLocation>
</comment>
<dbReference type="Proteomes" id="UP001165090">
    <property type="component" value="Unassembled WGS sequence"/>
</dbReference>